<accession>A0ACA9PGW9</accession>
<evidence type="ECO:0000313" key="2">
    <source>
        <dbReference type="Proteomes" id="UP000789920"/>
    </source>
</evidence>
<dbReference type="EMBL" id="CAJVQC010020759">
    <property type="protein sequence ID" value="CAG8710094.1"/>
    <property type="molecule type" value="Genomic_DNA"/>
</dbReference>
<keyword evidence="2" id="KW-1185">Reference proteome</keyword>
<name>A0ACA9PGW9_9GLOM</name>
<comment type="caution">
    <text evidence="1">The sequence shown here is derived from an EMBL/GenBank/DDBJ whole genome shotgun (WGS) entry which is preliminary data.</text>
</comment>
<proteinExistence type="predicted"/>
<dbReference type="Proteomes" id="UP000789920">
    <property type="component" value="Unassembled WGS sequence"/>
</dbReference>
<sequence length="146" mass="16629">MCLTTTDPSQDNTTTTDPTFNQDNTTTTDPTFSQDNTALVKKMPKKRKSAFMQAHSTNIKVIDHHHQAINLDNDKQSAVVPKDNVSSLLKNCFYFSVRKSNNIENISEHSAQDSGGKRKREHGVKKPHIKQELVKSQKTKIWYDQK</sequence>
<evidence type="ECO:0000313" key="1">
    <source>
        <dbReference type="EMBL" id="CAG8710094.1"/>
    </source>
</evidence>
<feature type="non-terminal residue" evidence="1">
    <location>
        <position position="146"/>
    </location>
</feature>
<organism evidence="1 2">
    <name type="scientific">Racocetra persica</name>
    <dbReference type="NCBI Taxonomy" id="160502"/>
    <lineage>
        <taxon>Eukaryota</taxon>
        <taxon>Fungi</taxon>
        <taxon>Fungi incertae sedis</taxon>
        <taxon>Mucoromycota</taxon>
        <taxon>Glomeromycotina</taxon>
        <taxon>Glomeromycetes</taxon>
        <taxon>Diversisporales</taxon>
        <taxon>Gigasporaceae</taxon>
        <taxon>Racocetra</taxon>
    </lineage>
</organism>
<reference evidence="1" key="1">
    <citation type="submission" date="2021-06" db="EMBL/GenBank/DDBJ databases">
        <authorList>
            <person name="Kallberg Y."/>
            <person name="Tangrot J."/>
            <person name="Rosling A."/>
        </authorList>
    </citation>
    <scope>NUCLEOTIDE SEQUENCE</scope>
    <source>
        <strain evidence="1">MA461A</strain>
    </source>
</reference>
<protein>
    <submittedName>
        <fullName evidence="1">3400_t:CDS:1</fullName>
    </submittedName>
</protein>
<gene>
    <name evidence="1" type="ORF">RPERSI_LOCUS10476</name>
</gene>